<organism evidence="1">
    <name type="scientific">viral metagenome</name>
    <dbReference type="NCBI Taxonomy" id="1070528"/>
    <lineage>
        <taxon>unclassified sequences</taxon>
        <taxon>metagenomes</taxon>
        <taxon>organismal metagenomes</taxon>
    </lineage>
</organism>
<sequence length="147" mass="16932">MALIVASLLQRDAVLRSIGATNSKIYEVLSEYMCGETYIKSKIEKLDIIYKLEVIESYISELPETLHEKTSIHKALTGIHDMCTKLHNELDAILKKIKTHNEKYFYYLRTFDISTDLLNLETHVYNLNHRFKMFLGLMNANGAVCGN</sequence>
<name>A0A6C0F1K6_9ZZZZ</name>
<dbReference type="AlphaFoldDB" id="A0A6C0F1K6"/>
<reference evidence="1" key="1">
    <citation type="journal article" date="2020" name="Nature">
        <title>Giant virus diversity and host interactions through global metagenomics.</title>
        <authorList>
            <person name="Schulz F."/>
            <person name="Roux S."/>
            <person name="Paez-Espino D."/>
            <person name="Jungbluth S."/>
            <person name="Walsh D.A."/>
            <person name="Denef V.J."/>
            <person name="McMahon K.D."/>
            <person name="Konstantinidis K.T."/>
            <person name="Eloe-Fadrosh E.A."/>
            <person name="Kyrpides N.C."/>
            <person name="Woyke T."/>
        </authorList>
    </citation>
    <scope>NUCLEOTIDE SEQUENCE</scope>
    <source>
        <strain evidence="1">GVMAG-M-3300009163-63</strain>
    </source>
</reference>
<accession>A0A6C0F1K6</accession>
<dbReference type="EMBL" id="MN738999">
    <property type="protein sequence ID" value="QHT34419.1"/>
    <property type="molecule type" value="Genomic_DNA"/>
</dbReference>
<proteinExistence type="predicted"/>
<evidence type="ECO:0000313" key="1">
    <source>
        <dbReference type="EMBL" id="QHT34419.1"/>
    </source>
</evidence>
<protein>
    <submittedName>
        <fullName evidence="1">Uncharacterized protein</fullName>
    </submittedName>
</protein>